<evidence type="ECO:0000313" key="6">
    <source>
        <dbReference type="Proteomes" id="UP000629596"/>
    </source>
</evidence>
<dbReference type="SUPFAM" id="SSF54913">
    <property type="entry name" value="GlnB-like"/>
    <property type="match status" value="1"/>
</dbReference>
<dbReference type="Proteomes" id="UP000629596">
    <property type="component" value="Unassembled WGS sequence"/>
</dbReference>
<dbReference type="EMBL" id="QREV01000021">
    <property type="protein sequence ID" value="RDU49209.1"/>
    <property type="molecule type" value="Genomic_DNA"/>
</dbReference>
<protein>
    <submittedName>
        <fullName evidence="4">DUF2007 domain-containing protein</fullName>
    </submittedName>
</protein>
<dbReference type="InterPro" id="IPR018551">
    <property type="entry name" value="DUF2007"/>
</dbReference>
<feature type="transmembrane region" description="Helical" evidence="1">
    <location>
        <begin position="106"/>
        <end position="127"/>
    </location>
</feature>
<dbReference type="Gene3D" id="3.30.70.790">
    <property type="entry name" value="UreE, C-terminal domain"/>
    <property type="match status" value="1"/>
</dbReference>
<accession>A0A3D8HE09</accession>
<sequence>MEDKIVEIARFNYPADAQTLMALLRSEGIECYLRNEITSQLYAGYVDVGGARVEILDSDVPRALEVMKEGGYEIPSENEQGDEIKNVSGWARHIPFLRHLPLERQIIVLFAIIAVFLALVIYFGSLVSSN</sequence>
<gene>
    <name evidence="4" type="ORF">DWU89_10590</name>
    <name evidence="3" type="ORF">H8784_10320</name>
</gene>
<reference evidence="3 6" key="2">
    <citation type="submission" date="2020-08" db="EMBL/GenBank/DDBJ databases">
        <title>Genome public.</title>
        <authorList>
            <person name="Liu C."/>
            <person name="Sun Q."/>
        </authorList>
    </citation>
    <scope>NUCLEOTIDE SEQUENCE [LARGE SCALE GENOMIC DNA]</scope>
    <source>
        <strain evidence="3 6">426_9</strain>
    </source>
</reference>
<keyword evidence="1" id="KW-1133">Transmembrane helix</keyword>
<feature type="domain" description="DUF2007" evidence="2">
    <location>
        <begin position="6"/>
        <end position="70"/>
    </location>
</feature>
<organism evidence="4 5">
    <name type="scientific">Parabacteroides acidifaciens</name>
    <dbReference type="NCBI Taxonomy" id="2290935"/>
    <lineage>
        <taxon>Bacteria</taxon>
        <taxon>Pseudomonadati</taxon>
        <taxon>Bacteroidota</taxon>
        <taxon>Bacteroidia</taxon>
        <taxon>Bacteroidales</taxon>
        <taxon>Tannerellaceae</taxon>
        <taxon>Parabacteroides</taxon>
    </lineage>
</organism>
<dbReference type="AlphaFoldDB" id="A0A3D8HE09"/>
<keyword evidence="1" id="KW-0472">Membrane</keyword>
<dbReference type="EMBL" id="JACRTI010000021">
    <property type="protein sequence ID" value="MBC8602109.1"/>
    <property type="molecule type" value="Genomic_DNA"/>
</dbReference>
<evidence type="ECO:0000313" key="3">
    <source>
        <dbReference type="EMBL" id="MBC8602109.1"/>
    </source>
</evidence>
<keyword evidence="6" id="KW-1185">Reference proteome</keyword>
<proteinExistence type="predicted"/>
<evidence type="ECO:0000313" key="5">
    <source>
        <dbReference type="Proteomes" id="UP000256321"/>
    </source>
</evidence>
<comment type="caution">
    <text evidence="4">The sequence shown here is derived from an EMBL/GenBank/DDBJ whole genome shotgun (WGS) entry which is preliminary data.</text>
</comment>
<reference evidence="4 5" key="1">
    <citation type="submission" date="2018-07" db="EMBL/GenBank/DDBJ databases">
        <title>Parabacteroides acidifaciens nov. sp., isolated from human feces.</title>
        <authorList>
            <person name="Wang Y.J."/>
        </authorList>
    </citation>
    <scope>NUCLEOTIDE SEQUENCE [LARGE SCALE GENOMIC DNA]</scope>
    <source>
        <strain evidence="4 5">426-9</strain>
    </source>
</reference>
<dbReference type="Pfam" id="PF09413">
    <property type="entry name" value="DUF2007"/>
    <property type="match status" value="1"/>
</dbReference>
<evidence type="ECO:0000259" key="2">
    <source>
        <dbReference type="Pfam" id="PF09413"/>
    </source>
</evidence>
<dbReference type="RefSeq" id="WP_115499613.1">
    <property type="nucleotide sequence ID" value="NZ_JACRTI010000021.1"/>
</dbReference>
<dbReference type="Proteomes" id="UP000256321">
    <property type="component" value="Unassembled WGS sequence"/>
</dbReference>
<dbReference type="InterPro" id="IPR011322">
    <property type="entry name" value="N-reg_PII-like_a/b"/>
</dbReference>
<evidence type="ECO:0000256" key="1">
    <source>
        <dbReference type="SAM" id="Phobius"/>
    </source>
</evidence>
<keyword evidence="1" id="KW-0812">Transmembrane</keyword>
<name>A0A3D8HE09_9BACT</name>
<evidence type="ECO:0000313" key="4">
    <source>
        <dbReference type="EMBL" id="RDU49209.1"/>
    </source>
</evidence>